<dbReference type="NCBIfam" id="TIGR00848">
    <property type="entry name" value="fruA"/>
    <property type="match status" value="1"/>
</dbReference>
<evidence type="ECO:0000256" key="1">
    <source>
        <dbReference type="ARBA" id="ARBA00004496"/>
    </source>
</evidence>
<dbReference type="PANTHER" id="PTHR47738:SF2">
    <property type="entry name" value="PTS SYSTEM FRUCTOSE-LIKE EIIA COMPONENT"/>
    <property type="match status" value="1"/>
</dbReference>
<keyword evidence="6" id="KW-0598">Phosphotransferase system</keyword>
<keyword evidence="5" id="KW-0808">Transferase</keyword>
<accession>A0A916QF50</accession>
<dbReference type="Pfam" id="PF00359">
    <property type="entry name" value="PTS_EIIA_2"/>
    <property type="match status" value="1"/>
</dbReference>
<dbReference type="InterPro" id="IPR004715">
    <property type="entry name" value="PTS_IIA_fruc"/>
</dbReference>
<dbReference type="PROSITE" id="PS00372">
    <property type="entry name" value="PTS_EIIA_TYPE_2_HIS"/>
    <property type="match status" value="1"/>
</dbReference>
<evidence type="ECO:0000259" key="7">
    <source>
        <dbReference type="PROSITE" id="PS51094"/>
    </source>
</evidence>
<keyword evidence="2" id="KW-0813">Transport</keyword>
<organism evidence="8 9">
    <name type="scientific">Lactobacillus corticis</name>
    <dbReference type="NCBI Taxonomy" id="2201249"/>
    <lineage>
        <taxon>Bacteria</taxon>
        <taxon>Bacillati</taxon>
        <taxon>Bacillota</taxon>
        <taxon>Bacilli</taxon>
        <taxon>Lactobacillales</taxon>
        <taxon>Lactobacillaceae</taxon>
        <taxon>Lactobacillus</taxon>
    </lineage>
</organism>
<evidence type="ECO:0000313" key="8">
    <source>
        <dbReference type="EMBL" id="GFZ26149.1"/>
    </source>
</evidence>
<keyword evidence="3" id="KW-0597">Phosphoprotein</keyword>
<dbReference type="InterPro" id="IPR002178">
    <property type="entry name" value="PTS_EIIA_type-2_dom"/>
</dbReference>
<keyword evidence="9" id="KW-1185">Reference proteome</keyword>
<feature type="domain" description="PTS EIIA type-2" evidence="7">
    <location>
        <begin position="3"/>
        <end position="145"/>
    </location>
</feature>
<keyword evidence="4" id="KW-0762">Sugar transport</keyword>
<reference evidence="8" key="1">
    <citation type="submission" date="2020-08" db="EMBL/GenBank/DDBJ databases">
        <title>Taxonomic study for Lactobacillus species isolated from hardwood bark.</title>
        <authorList>
            <person name="Tohno M."/>
            <person name="Tanizawa Y."/>
        </authorList>
    </citation>
    <scope>NUCLEOTIDE SEQUENCE</scope>
    <source>
        <strain evidence="8">B40</strain>
    </source>
</reference>
<evidence type="ECO:0000313" key="9">
    <source>
        <dbReference type="Proteomes" id="UP000677218"/>
    </source>
</evidence>
<dbReference type="CDD" id="cd00211">
    <property type="entry name" value="PTS_IIA_fru"/>
    <property type="match status" value="1"/>
</dbReference>
<evidence type="ECO:0000256" key="5">
    <source>
        <dbReference type="ARBA" id="ARBA00022679"/>
    </source>
</evidence>
<protein>
    <submittedName>
        <fullName evidence="8">PTS mannose transporter subunit IIAB</fullName>
    </submittedName>
</protein>
<dbReference type="EMBL" id="BMAY01000001">
    <property type="protein sequence ID" value="GFZ26149.1"/>
    <property type="molecule type" value="Genomic_DNA"/>
</dbReference>
<evidence type="ECO:0000256" key="4">
    <source>
        <dbReference type="ARBA" id="ARBA00022597"/>
    </source>
</evidence>
<dbReference type="GO" id="GO:0005737">
    <property type="term" value="C:cytoplasm"/>
    <property type="evidence" value="ECO:0007669"/>
    <property type="project" value="UniProtKB-SubCell"/>
</dbReference>
<dbReference type="RefSeq" id="WP_212779864.1">
    <property type="nucleotide sequence ID" value="NZ_BMAY01000001.1"/>
</dbReference>
<proteinExistence type="predicted"/>
<dbReference type="Proteomes" id="UP000677218">
    <property type="component" value="Unassembled WGS sequence"/>
</dbReference>
<dbReference type="InterPro" id="IPR016152">
    <property type="entry name" value="PTrfase/Anion_transptr"/>
</dbReference>
<dbReference type="SUPFAM" id="SSF55804">
    <property type="entry name" value="Phoshotransferase/anion transport protein"/>
    <property type="match status" value="1"/>
</dbReference>
<comment type="caution">
    <text evidence="8">The sequence shown here is derived from an EMBL/GenBank/DDBJ whole genome shotgun (WGS) entry which is preliminary data.</text>
</comment>
<evidence type="ECO:0000256" key="3">
    <source>
        <dbReference type="ARBA" id="ARBA00022553"/>
    </source>
</evidence>
<dbReference type="GO" id="GO:0016020">
    <property type="term" value="C:membrane"/>
    <property type="evidence" value="ECO:0007669"/>
    <property type="project" value="InterPro"/>
</dbReference>
<gene>
    <name evidence="8" type="ORF">LCB40_00290</name>
</gene>
<comment type="subcellular location">
    <subcellularLocation>
        <location evidence="1">Cytoplasm</location>
    </subcellularLocation>
</comment>
<dbReference type="AlphaFoldDB" id="A0A916QF50"/>
<dbReference type="GO" id="GO:0009401">
    <property type="term" value="P:phosphoenolpyruvate-dependent sugar phosphotransferase system"/>
    <property type="evidence" value="ECO:0007669"/>
    <property type="project" value="UniProtKB-KW"/>
</dbReference>
<dbReference type="GO" id="GO:0008982">
    <property type="term" value="F:protein-N(PI)-phosphohistidine-sugar phosphotransferase activity"/>
    <property type="evidence" value="ECO:0007669"/>
    <property type="project" value="InterPro"/>
</dbReference>
<dbReference type="PROSITE" id="PS51094">
    <property type="entry name" value="PTS_EIIA_TYPE_2"/>
    <property type="match status" value="1"/>
</dbReference>
<evidence type="ECO:0000256" key="6">
    <source>
        <dbReference type="ARBA" id="ARBA00022683"/>
    </source>
</evidence>
<sequence length="145" mass="16152">MAINLDKKLIKFDLDAKDRKDVINQLADLYVTRGIVRDKNKYLDSVEFREMQGTTGVGDGIAIPHGQTNTVTKSSIAIAELRHSVEWNSLDGKPVKFVFLLAIPEGGSKEHLKILSEVAGDLMDGKVRERLRKAKSAEDLLTLFD</sequence>
<dbReference type="InterPro" id="IPR051541">
    <property type="entry name" value="PTS_SugarTrans_NitroReg"/>
</dbReference>
<dbReference type="Gene3D" id="3.40.930.10">
    <property type="entry name" value="Mannitol-specific EII, Chain A"/>
    <property type="match status" value="1"/>
</dbReference>
<name>A0A916QF50_9LACO</name>
<dbReference type="PANTHER" id="PTHR47738">
    <property type="entry name" value="PTS SYSTEM FRUCTOSE-LIKE EIIA COMPONENT-RELATED"/>
    <property type="match status" value="1"/>
</dbReference>
<evidence type="ECO:0000256" key="2">
    <source>
        <dbReference type="ARBA" id="ARBA00022448"/>
    </source>
</evidence>
<dbReference type="FunFam" id="3.40.930.10:FF:000009">
    <property type="entry name" value="PTS system, fructose specific IIABC component"/>
    <property type="match status" value="1"/>
</dbReference>